<dbReference type="Proteomes" id="UP000322899">
    <property type="component" value="Unassembled WGS sequence"/>
</dbReference>
<keyword evidence="2 8" id="KW-0812">Transmembrane</keyword>
<feature type="transmembrane region" description="Helical" evidence="8">
    <location>
        <begin position="278"/>
        <end position="298"/>
    </location>
</feature>
<dbReference type="InterPro" id="IPR050970">
    <property type="entry name" value="Cl_channel_volt-gated"/>
</dbReference>
<dbReference type="Pfam" id="PF00654">
    <property type="entry name" value="Voltage_CLC"/>
    <property type="match status" value="1"/>
</dbReference>
<evidence type="ECO:0000256" key="3">
    <source>
        <dbReference type="ARBA" id="ARBA00022737"/>
    </source>
</evidence>
<dbReference type="Gene3D" id="1.10.3080.10">
    <property type="entry name" value="Clc chloride channel"/>
    <property type="match status" value="1"/>
</dbReference>
<organism evidence="9 10">
    <name type="scientific">Cafeteria roenbergensis</name>
    <name type="common">Marine flagellate</name>
    <dbReference type="NCBI Taxonomy" id="33653"/>
    <lineage>
        <taxon>Eukaryota</taxon>
        <taxon>Sar</taxon>
        <taxon>Stramenopiles</taxon>
        <taxon>Bigyra</taxon>
        <taxon>Opalozoa</taxon>
        <taxon>Bicosoecida</taxon>
        <taxon>Cafeteriaceae</taxon>
        <taxon>Cafeteria</taxon>
    </lineage>
</organism>
<dbReference type="PANTHER" id="PTHR45720:SF10">
    <property type="entry name" value="CHLORIDE CHANNEL PROTEIN 2"/>
    <property type="match status" value="1"/>
</dbReference>
<reference evidence="9 10" key="1">
    <citation type="submission" date="2019-07" db="EMBL/GenBank/DDBJ databases">
        <title>Genomes of Cafeteria roenbergensis.</title>
        <authorList>
            <person name="Fischer M.G."/>
            <person name="Hackl T."/>
            <person name="Roman M."/>
        </authorList>
    </citation>
    <scope>NUCLEOTIDE SEQUENCE [LARGE SCALE GENOMIC DNA]</scope>
    <source>
        <strain evidence="9 10">E4-10P</strain>
    </source>
</reference>
<dbReference type="PRINTS" id="PR00762">
    <property type="entry name" value="CLCHANNEL"/>
</dbReference>
<dbReference type="GO" id="GO:0016020">
    <property type="term" value="C:membrane"/>
    <property type="evidence" value="ECO:0007669"/>
    <property type="project" value="UniProtKB-SubCell"/>
</dbReference>
<dbReference type="OrthoDB" id="44789at2759"/>
<feature type="region of interest" description="Disordered" evidence="7">
    <location>
        <begin position="832"/>
        <end position="858"/>
    </location>
</feature>
<keyword evidence="6" id="KW-0175">Coiled coil</keyword>
<accession>A0A5A8E4W7</accession>
<feature type="transmembrane region" description="Helical" evidence="8">
    <location>
        <begin position="189"/>
        <end position="207"/>
    </location>
</feature>
<sequence>MAVTSSARAFLTEIRDEIASSGAATRHAGGMHITDMYASRAHDELEGEVQRVEEAEAETRAELAAMRAAGRAGCLQVLRARMRMLLRVFADTPSTILFLSLVGATAALGGAAVDGIVGSLLGARASLQEAAPPGLSGWPVAALWACFFAMLAVSVGHLLTERAEGSGIPQVKAILAGTWLHKQLSLPTLGAKTIGLIAALASGLFVGKEGPFVHMAATAAAKLWRLPCFSGVRRSDTLKRQALAAAVAAGVTATLGAPMGGVIFSVEATATYYQVSSLWRGVLCSLVCVFVFEALQALADDQLFQPTEFGAPDMSWQLIAFAALGVACGLVASAMVRLTAAANLARRSFLRRCSGPWARYALACVVALAVSAASSSAPALGLSDRNAINSLFQDKDGYTAADDPALRAAPPGQPAPGLAPPGNSSLTPASDASAGPLAPVWGEGAALVFTLLAFVATRAVLIPVSIALPIPSGLFTPIFAMGAALGRLAGELLLLMAPGANIEPGAFAVVGAAALTAGVTQTLSVALIVFELTQQIHHMLPVLVAVVAAYLTASLFTVSVYDALMAVAGLPYLPRLRSARHYALRACDVMRPPPALALDEATPLEVAALLAVTNGAPTLSAASSSSSSSSASSSSSSPPSCSSCSLCNSSWMPSSCCRRVGSLVPAAAIASLRAHRNRGMEASQARLDGAIVLDALRSRTDDLLPAFAQPLDLAASRAGRTSSSAAASGRARDYAAGAASASATPAGGGRSASRRRADDAGTPPVSDIPVVDSLAAMRLLGTVARGSLESALERRGLEDLGAALLADAAKAIRRAGAPAHLLTGSRRNLARELGEGEPPRQEGAAAAAASPAPASRRDAALAVVPPNLRDPLRFQGLDATAIVPSSGMGEAAGATSPLASPAAERAAGAPRHPSPKRAPPTFAVPSAASAGLARQGSEDPDSGCEGAALIGRSPSPAPSASTAASLITEPGAAPPSSSSAAGGAAGGGAAQPHPAIPADPAPMEVHWLTPLPKAHYLLATCVFSQLLVTKRGRLAGVIFKDDLASPGRLDLAGASP</sequence>
<name>A0A5A8E4W7_CAFRO</name>
<feature type="region of interest" description="Disordered" evidence="7">
    <location>
        <begin position="403"/>
        <end position="430"/>
    </location>
</feature>
<evidence type="ECO:0000256" key="7">
    <source>
        <dbReference type="SAM" id="MobiDB-lite"/>
    </source>
</evidence>
<feature type="transmembrane region" description="Helical" evidence="8">
    <location>
        <begin position="96"/>
        <end position="121"/>
    </location>
</feature>
<evidence type="ECO:0000313" key="9">
    <source>
        <dbReference type="EMBL" id="KAA0172835.1"/>
    </source>
</evidence>
<dbReference type="AlphaFoldDB" id="A0A5A8E4W7"/>
<evidence type="ECO:0000256" key="8">
    <source>
        <dbReference type="SAM" id="Phobius"/>
    </source>
</evidence>
<feature type="transmembrane region" description="Helical" evidence="8">
    <location>
        <begin position="542"/>
        <end position="573"/>
    </location>
</feature>
<evidence type="ECO:0000256" key="6">
    <source>
        <dbReference type="SAM" id="Coils"/>
    </source>
</evidence>
<dbReference type="InterPro" id="IPR001807">
    <property type="entry name" value="ClC"/>
</dbReference>
<evidence type="ECO:0000256" key="4">
    <source>
        <dbReference type="ARBA" id="ARBA00022989"/>
    </source>
</evidence>
<evidence type="ECO:0008006" key="11">
    <source>
        <dbReference type="Google" id="ProtNLM"/>
    </source>
</evidence>
<keyword evidence="3" id="KW-0677">Repeat</keyword>
<keyword evidence="4 8" id="KW-1133">Transmembrane helix</keyword>
<feature type="coiled-coil region" evidence="6">
    <location>
        <begin position="38"/>
        <end position="69"/>
    </location>
</feature>
<dbReference type="EMBL" id="VLTO01000042">
    <property type="protein sequence ID" value="KAA0172835.1"/>
    <property type="molecule type" value="Genomic_DNA"/>
</dbReference>
<feature type="transmembrane region" description="Helical" evidence="8">
    <location>
        <begin position="141"/>
        <end position="160"/>
    </location>
</feature>
<dbReference type="SUPFAM" id="SSF81340">
    <property type="entry name" value="Clc chloride channel"/>
    <property type="match status" value="1"/>
</dbReference>
<gene>
    <name evidence="9" type="ORF">FNF27_05696</name>
</gene>
<feature type="transmembrane region" description="Helical" evidence="8">
    <location>
        <begin position="445"/>
        <end position="466"/>
    </location>
</feature>
<dbReference type="PANTHER" id="PTHR45720">
    <property type="entry name" value="CHLORIDE CHANNEL PROTEIN 2"/>
    <property type="match status" value="1"/>
</dbReference>
<feature type="transmembrane region" description="Helical" evidence="8">
    <location>
        <begin position="506"/>
        <end position="530"/>
    </location>
</feature>
<feature type="transmembrane region" description="Helical" evidence="8">
    <location>
        <begin position="360"/>
        <end position="382"/>
    </location>
</feature>
<feature type="region of interest" description="Disordered" evidence="7">
    <location>
        <begin position="737"/>
        <end position="768"/>
    </location>
</feature>
<evidence type="ECO:0000313" key="10">
    <source>
        <dbReference type="Proteomes" id="UP000322899"/>
    </source>
</evidence>
<keyword evidence="5 8" id="KW-0472">Membrane</keyword>
<evidence type="ECO:0000256" key="2">
    <source>
        <dbReference type="ARBA" id="ARBA00022692"/>
    </source>
</evidence>
<protein>
    <recommendedName>
        <fullName evidence="11">Chloride channel protein</fullName>
    </recommendedName>
</protein>
<proteinExistence type="predicted"/>
<comment type="caution">
    <text evidence="9">The sequence shown here is derived from an EMBL/GenBank/DDBJ whole genome shotgun (WGS) entry which is preliminary data.</text>
</comment>
<feature type="region of interest" description="Disordered" evidence="7">
    <location>
        <begin position="887"/>
        <end position="998"/>
    </location>
</feature>
<feature type="compositionally biased region" description="Low complexity" evidence="7">
    <location>
        <begin position="897"/>
        <end position="911"/>
    </location>
</feature>
<feature type="compositionally biased region" description="Low complexity" evidence="7">
    <location>
        <begin position="958"/>
        <end position="982"/>
    </location>
</feature>
<feature type="transmembrane region" description="Helical" evidence="8">
    <location>
        <begin position="242"/>
        <end position="266"/>
    </location>
</feature>
<dbReference type="InterPro" id="IPR014743">
    <property type="entry name" value="Cl-channel_core"/>
</dbReference>
<feature type="transmembrane region" description="Helical" evidence="8">
    <location>
        <begin position="318"/>
        <end position="340"/>
    </location>
</feature>
<evidence type="ECO:0000256" key="5">
    <source>
        <dbReference type="ARBA" id="ARBA00023136"/>
    </source>
</evidence>
<dbReference type="GO" id="GO:0005247">
    <property type="term" value="F:voltage-gated chloride channel activity"/>
    <property type="evidence" value="ECO:0007669"/>
    <property type="project" value="TreeGrafter"/>
</dbReference>
<evidence type="ECO:0000256" key="1">
    <source>
        <dbReference type="ARBA" id="ARBA00004141"/>
    </source>
</evidence>
<feature type="compositionally biased region" description="Low complexity" evidence="7">
    <location>
        <begin position="844"/>
        <end position="854"/>
    </location>
</feature>
<comment type="subcellular location">
    <subcellularLocation>
        <location evidence="1">Membrane</location>
        <topology evidence="1">Multi-pass membrane protein</topology>
    </subcellularLocation>
</comment>